<accession>A0A2G3E302</accession>
<evidence type="ECO:0000313" key="2">
    <source>
        <dbReference type="Proteomes" id="UP000224563"/>
    </source>
</evidence>
<organism evidence="1 2">
    <name type="scientific">Agathobacter ruminis</name>
    <dbReference type="NCBI Taxonomy" id="1712665"/>
    <lineage>
        <taxon>Bacteria</taxon>
        <taxon>Bacillati</taxon>
        <taxon>Bacillota</taxon>
        <taxon>Clostridia</taxon>
        <taxon>Lachnospirales</taxon>
        <taxon>Lachnospiraceae</taxon>
        <taxon>Agathobacter</taxon>
    </lineage>
</organism>
<dbReference type="Proteomes" id="UP000224563">
    <property type="component" value="Unassembled WGS sequence"/>
</dbReference>
<evidence type="ECO:0000313" key="1">
    <source>
        <dbReference type="EMBL" id="PHU37652.1"/>
    </source>
</evidence>
<protein>
    <recommendedName>
        <fullName evidence="3">Transposase</fullName>
    </recommendedName>
</protein>
<dbReference type="GO" id="GO:0043565">
    <property type="term" value="F:sequence-specific DNA binding"/>
    <property type="evidence" value="ECO:0007669"/>
    <property type="project" value="InterPro"/>
</dbReference>
<dbReference type="InterPro" id="IPR010921">
    <property type="entry name" value="Trp_repressor/repl_initiator"/>
</dbReference>
<evidence type="ECO:0008006" key="3">
    <source>
        <dbReference type="Google" id="ProtNLM"/>
    </source>
</evidence>
<dbReference type="AlphaFoldDB" id="A0A2G3E302"/>
<reference evidence="1 2" key="2">
    <citation type="submission" date="2017-10" db="EMBL/GenBank/DDBJ databases">
        <authorList>
            <person name="Banno H."/>
            <person name="Chua N.-H."/>
        </authorList>
    </citation>
    <scope>NUCLEOTIDE SEQUENCE [LARGE SCALE GENOMIC DNA]</scope>
    <source>
        <strain evidence="1 2">JK623</strain>
    </source>
</reference>
<name>A0A2G3E302_9FIRM</name>
<proteinExistence type="predicted"/>
<dbReference type="EMBL" id="PDYG01000034">
    <property type="protein sequence ID" value="PHU37652.1"/>
    <property type="molecule type" value="Genomic_DNA"/>
</dbReference>
<dbReference type="SUPFAM" id="SSF48295">
    <property type="entry name" value="TrpR-like"/>
    <property type="match status" value="1"/>
</dbReference>
<gene>
    <name evidence="1" type="ORF">CSX02_06785</name>
</gene>
<comment type="caution">
    <text evidence="1">The sequence shown here is derived from an EMBL/GenBank/DDBJ whole genome shotgun (WGS) entry which is preliminary data.</text>
</comment>
<reference evidence="1 2" key="1">
    <citation type="submission" date="2017-10" db="EMBL/GenBank/DDBJ databases">
        <title>Resolving the taxonomy of Roseburia spp., Eubacterium rectale and Agathobacter spp. through phylogenomic analysis.</title>
        <authorList>
            <person name="Sheridan P.O."/>
            <person name="Walker A.W."/>
            <person name="Duncan S.H."/>
            <person name="Scott K.P."/>
            <person name="Toole P.W.O."/>
            <person name="Luis P."/>
            <person name="Flint H.J."/>
        </authorList>
    </citation>
    <scope>NUCLEOTIDE SEQUENCE [LARGE SCALE GENOMIC DNA]</scope>
    <source>
        <strain evidence="1 2">JK623</strain>
    </source>
</reference>
<keyword evidence="2" id="KW-1185">Reference proteome</keyword>
<dbReference type="RefSeq" id="WP_099386109.1">
    <property type="nucleotide sequence ID" value="NZ_JANSWH010000022.1"/>
</dbReference>
<sequence>MRRSRTPVSEQYRMVMEARQSGLSDAEWCRQNGIGTSTFYNWTVRLRKRGCELPNPWNDIQLPSPKQDVVLLDVIPDEPEAHPMCIDAPSQESSLILEMNGAKLTIPNGIDTALLSQVLSAMKGSLC</sequence>
<dbReference type="NCBIfam" id="NF047593">
    <property type="entry name" value="IS66_ISAeme5_TnpA"/>
    <property type="match status" value="1"/>
</dbReference>